<proteinExistence type="predicted"/>
<organism evidence="3">
    <name type="scientific">Gongylonema pulchrum</name>
    <dbReference type="NCBI Taxonomy" id="637853"/>
    <lineage>
        <taxon>Eukaryota</taxon>
        <taxon>Metazoa</taxon>
        <taxon>Ecdysozoa</taxon>
        <taxon>Nematoda</taxon>
        <taxon>Chromadorea</taxon>
        <taxon>Rhabditida</taxon>
        <taxon>Spirurina</taxon>
        <taxon>Spiruromorpha</taxon>
        <taxon>Spiruroidea</taxon>
        <taxon>Gongylonematidae</taxon>
        <taxon>Gongylonema</taxon>
    </lineage>
</organism>
<reference evidence="1 2" key="2">
    <citation type="submission" date="2018-11" db="EMBL/GenBank/DDBJ databases">
        <authorList>
            <consortium name="Pathogen Informatics"/>
        </authorList>
    </citation>
    <scope>NUCLEOTIDE SEQUENCE [LARGE SCALE GENOMIC DNA]</scope>
</reference>
<dbReference type="AlphaFoldDB" id="A0A183EFL6"/>
<reference evidence="3" key="1">
    <citation type="submission" date="2016-06" db="UniProtKB">
        <authorList>
            <consortium name="WormBaseParasite"/>
        </authorList>
    </citation>
    <scope>IDENTIFICATION</scope>
</reference>
<evidence type="ECO:0000313" key="2">
    <source>
        <dbReference type="Proteomes" id="UP000271098"/>
    </source>
</evidence>
<evidence type="ECO:0000313" key="1">
    <source>
        <dbReference type="EMBL" id="VDN34508.1"/>
    </source>
</evidence>
<gene>
    <name evidence="1" type="ORF">GPUH_LOCUS19756</name>
</gene>
<dbReference type="Proteomes" id="UP000271098">
    <property type="component" value="Unassembled WGS sequence"/>
</dbReference>
<keyword evidence="2" id="KW-1185">Reference proteome</keyword>
<name>A0A183EFL6_9BILA</name>
<dbReference type="WBParaSite" id="GPUH_0001978201-mRNA-1">
    <property type="protein sequence ID" value="GPUH_0001978201-mRNA-1"/>
    <property type="gene ID" value="GPUH_0001978201"/>
</dbReference>
<evidence type="ECO:0000313" key="3">
    <source>
        <dbReference type="WBParaSite" id="GPUH_0001978201-mRNA-1"/>
    </source>
</evidence>
<protein>
    <submittedName>
        <fullName evidence="3">Cu2_monoox_C domain-containing protein</fullName>
    </submittedName>
</protein>
<dbReference type="EMBL" id="UYRT01089080">
    <property type="protein sequence ID" value="VDN34508.1"/>
    <property type="molecule type" value="Genomic_DNA"/>
</dbReference>
<accession>A0A183EFL6</accession>
<sequence length="102" mass="11901">MAGNLRPRSPRITRTVLSPQFLFLEVDNGWWCDDWAKPDDTSRGILRHPGGVFTFALVYNFPRTGGTVQCHDRIFKYTPPVIPDDVMRIRVYLALPYDFWNQ</sequence>